<keyword evidence="3 6" id="KW-1133">Transmembrane helix</keyword>
<feature type="transmembrane region" description="Helical" evidence="6">
    <location>
        <begin position="124"/>
        <end position="140"/>
    </location>
</feature>
<dbReference type="AlphaFoldDB" id="A0A1B6IZ61"/>
<protein>
    <recommendedName>
        <fullName evidence="7">Major facilitator superfamily (MFS) profile domain-containing protein</fullName>
    </recommendedName>
</protein>
<name>A0A1B6IZ61_9HEMI</name>
<dbReference type="PANTHER" id="PTHR48021">
    <property type="match status" value="1"/>
</dbReference>
<sequence length="571" mass="63889">MATAAEAAKTQNGASQWILRQNGSKEAQTLPALSHTPHRSVSQFRRALPQYLAALAKNLLLLDLGMVIAFPTIVIPPLLHAKDGLHFTITQASWFGSIVYFCQPLGSLTAAATLDVLGRKRAMVFLNIPFLCCWIALYFADTVTLLFVLSGIMGLGIGSIEASILTYVGEISEPRLRGTLTSMAEIAEYMGFVLMFFLGTVTDWRTSALISSVVPIISIIALLQIPETPIWLISRNRQEDALKALCWLRGWVTPEEVQSEYDEIIRYSLASKVLKCIPQSQSMERHAYSNEVNLADEYSGKDNINNKPDDPSDSPKRVDFQFSLNKAGSEVDVEERRESTFMREKLPLNERLRDLCRREMMMPMFLVCSFFFFTYGSGMLAIRPYMVPVFMNLGFVMDPYLATTVFTAIGLLGCVLCTVTVRWLGKRPLAIVSVLGCAVSCLSLGTYALYIDELEGQKHSWMPMLMMVALAFFTGIGMDPLPWMYLSEVFPFRGRSLACGVAAGISYVFGFVATKTFLVLEKILTLSGVFFLYGGFSVVGLIFFYFYLPETEGRTMEDIEESYKKKKKVPR</sequence>
<accession>A0A1B6IZ61</accession>
<dbReference type="InterPro" id="IPR036259">
    <property type="entry name" value="MFS_trans_sf"/>
</dbReference>
<feature type="transmembrane region" description="Helical" evidence="6">
    <location>
        <begin position="497"/>
        <end position="518"/>
    </location>
</feature>
<feature type="transmembrane region" description="Helical" evidence="6">
    <location>
        <begin position="180"/>
        <end position="201"/>
    </location>
</feature>
<feature type="compositionally biased region" description="Basic and acidic residues" evidence="5">
    <location>
        <begin position="307"/>
        <end position="317"/>
    </location>
</feature>
<dbReference type="GO" id="GO:0022857">
    <property type="term" value="F:transmembrane transporter activity"/>
    <property type="evidence" value="ECO:0007669"/>
    <property type="project" value="InterPro"/>
</dbReference>
<feature type="transmembrane region" description="Helical" evidence="6">
    <location>
        <begin position="400"/>
        <end position="421"/>
    </location>
</feature>
<feature type="transmembrane region" description="Helical" evidence="6">
    <location>
        <begin position="51"/>
        <end position="74"/>
    </location>
</feature>
<gene>
    <name evidence="8" type="ORF">g.39801</name>
</gene>
<evidence type="ECO:0000256" key="4">
    <source>
        <dbReference type="ARBA" id="ARBA00023136"/>
    </source>
</evidence>
<feature type="region of interest" description="Disordered" evidence="5">
    <location>
        <begin position="298"/>
        <end position="317"/>
    </location>
</feature>
<dbReference type="GO" id="GO:0016020">
    <property type="term" value="C:membrane"/>
    <property type="evidence" value="ECO:0007669"/>
    <property type="project" value="UniProtKB-SubCell"/>
</dbReference>
<feature type="transmembrane region" description="Helical" evidence="6">
    <location>
        <begin position="146"/>
        <end position="168"/>
    </location>
</feature>
<dbReference type="PROSITE" id="PS00217">
    <property type="entry name" value="SUGAR_TRANSPORT_2"/>
    <property type="match status" value="1"/>
</dbReference>
<evidence type="ECO:0000256" key="5">
    <source>
        <dbReference type="SAM" id="MobiDB-lite"/>
    </source>
</evidence>
<evidence type="ECO:0000256" key="1">
    <source>
        <dbReference type="ARBA" id="ARBA00004141"/>
    </source>
</evidence>
<dbReference type="Gene3D" id="1.20.1250.20">
    <property type="entry name" value="MFS general substrate transporter like domains"/>
    <property type="match status" value="1"/>
</dbReference>
<keyword evidence="2 6" id="KW-0812">Transmembrane</keyword>
<feature type="transmembrane region" description="Helical" evidence="6">
    <location>
        <begin position="94"/>
        <end position="117"/>
    </location>
</feature>
<dbReference type="InterPro" id="IPR020846">
    <property type="entry name" value="MFS_dom"/>
</dbReference>
<dbReference type="InterPro" id="IPR011701">
    <property type="entry name" value="MFS"/>
</dbReference>
<feature type="transmembrane region" description="Helical" evidence="6">
    <location>
        <begin position="207"/>
        <end position="225"/>
    </location>
</feature>
<feature type="transmembrane region" description="Helical" evidence="6">
    <location>
        <begin position="361"/>
        <end position="380"/>
    </location>
</feature>
<dbReference type="InterPro" id="IPR005829">
    <property type="entry name" value="Sugar_transporter_CS"/>
</dbReference>
<organism evidence="8">
    <name type="scientific">Homalodisca liturata</name>
    <dbReference type="NCBI Taxonomy" id="320908"/>
    <lineage>
        <taxon>Eukaryota</taxon>
        <taxon>Metazoa</taxon>
        <taxon>Ecdysozoa</taxon>
        <taxon>Arthropoda</taxon>
        <taxon>Hexapoda</taxon>
        <taxon>Insecta</taxon>
        <taxon>Pterygota</taxon>
        <taxon>Neoptera</taxon>
        <taxon>Paraneoptera</taxon>
        <taxon>Hemiptera</taxon>
        <taxon>Auchenorrhyncha</taxon>
        <taxon>Membracoidea</taxon>
        <taxon>Cicadellidae</taxon>
        <taxon>Cicadellinae</taxon>
        <taxon>Proconiini</taxon>
        <taxon>Homalodisca</taxon>
    </lineage>
</organism>
<evidence type="ECO:0000256" key="6">
    <source>
        <dbReference type="SAM" id="Phobius"/>
    </source>
</evidence>
<comment type="subcellular location">
    <subcellularLocation>
        <location evidence="1">Membrane</location>
        <topology evidence="1">Multi-pass membrane protein</topology>
    </subcellularLocation>
</comment>
<evidence type="ECO:0000256" key="2">
    <source>
        <dbReference type="ARBA" id="ARBA00022692"/>
    </source>
</evidence>
<evidence type="ECO:0000313" key="8">
    <source>
        <dbReference type="EMBL" id="JAS92202.1"/>
    </source>
</evidence>
<feature type="transmembrane region" description="Helical" evidence="6">
    <location>
        <begin position="428"/>
        <end position="450"/>
    </location>
</feature>
<dbReference type="EMBL" id="GECU01015504">
    <property type="protein sequence ID" value="JAS92202.1"/>
    <property type="molecule type" value="Transcribed_RNA"/>
</dbReference>
<keyword evidence="4 6" id="KW-0472">Membrane</keyword>
<proteinExistence type="predicted"/>
<feature type="domain" description="Major facilitator superfamily (MFS) profile" evidence="7">
    <location>
        <begin position="49"/>
        <end position="552"/>
    </location>
</feature>
<evidence type="ECO:0000259" key="7">
    <source>
        <dbReference type="PROSITE" id="PS50850"/>
    </source>
</evidence>
<feature type="transmembrane region" description="Helical" evidence="6">
    <location>
        <begin position="530"/>
        <end position="548"/>
    </location>
</feature>
<dbReference type="Pfam" id="PF07690">
    <property type="entry name" value="MFS_1"/>
    <property type="match status" value="1"/>
</dbReference>
<dbReference type="PANTHER" id="PTHR48021:SF39">
    <property type="entry name" value="MAJOR FACILITATOR SUPERFAMILY (MFS) PROFILE DOMAIN-CONTAINING PROTEIN"/>
    <property type="match status" value="1"/>
</dbReference>
<evidence type="ECO:0000256" key="3">
    <source>
        <dbReference type="ARBA" id="ARBA00022989"/>
    </source>
</evidence>
<dbReference type="InterPro" id="IPR050549">
    <property type="entry name" value="MFS_Trehalose_Transporter"/>
</dbReference>
<reference evidence="8" key="1">
    <citation type="submission" date="2015-11" db="EMBL/GenBank/DDBJ databases">
        <title>De novo transcriptome assembly of four potential Pierce s Disease insect vectors from Arizona vineyards.</title>
        <authorList>
            <person name="Tassone E.E."/>
        </authorList>
    </citation>
    <scope>NUCLEOTIDE SEQUENCE</scope>
</reference>
<dbReference type="PROSITE" id="PS50850">
    <property type="entry name" value="MFS"/>
    <property type="match status" value="1"/>
</dbReference>
<feature type="transmembrane region" description="Helical" evidence="6">
    <location>
        <begin position="462"/>
        <end position="485"/>
    </location>
</feature>
<dbReference type="SUPFAM" id="SSF103473">
    <property type="entry name" value="MFS general substrate transporter"/>
    <property type="match status" value="1"/>
</dbReference>